<organism evidence="1 2">
    <name type="scientific">Anaeramoeba ignava</name>
    <name type="common">Anaerobic marine amoeba</name>
    <dbReference type="NCBI Taxonomy" id="1746090"/>
    <lineage>
        <taxon>Eukaryota</taxon>
        <taxon>Metamonada</taxon>
        <taxon>Anaeramoebidae</taxon>
        <taxon>Anaeramoeba</taxon>
    </lineage>
</organism>
<name>A0A9Q0LLV4_ANAIG</name>
<gene>
    <name evidence="1" type="ORF">M0811_07257</name>
</gene>
<protein>
    <submittedName>
        <fullName evidence="1">Uncharacterized protein</fullName>
    </submittedName>
</protein>
<keyword evidence="2" id="KW-1185">Reference proteome</keyword>
<evidence type="ECO:0000313" key="1">
    <source>
        <dbReference type="EMBL" id="KAJ5075287.1"/>
    </source>
</evidence>
<reference evidence="1" key="1">
    <citation type="submission" date="2022-10" db="EMBL/GenBank/DDBJ databases">
        <title>Novel sulphate-reducing endosymbionts in the free-living metamonad Anaeramoeba.</title>
        <authorList>
            <person name="Jerlstrom-Hultqvist J."/>
            <person name="Cepicka I."/>
            <person name="Gallot-Lavallee L."/>
            <person name="Salas-Leiva D."/>
            <person name="Curtis B.A."/>
            <person name="Zahonova K."/>
            <person name="Pipaliya S."/>
            <person name="Dacks J."/>
            <person name="Roger A.J."/>
        </authorList>
    </citation>
    <scope>NUCLEOTIDE SEQUENCE</scope>
    <source>
        <strain evidence="1">BMAN</strain>
    </source>
</reference>
<proteinExistence type="predicted"/>
<dbReference type="Proteomes" id="UP001149090">
    <property type="component" value="Unassembled WGS sequence"/>
</dbReference>
<dbReference type="EMBL" id="JAPDFW010000065">
    <property type="protein sequence ID" value="KAJ5075287.1"/>
    <property type="molecule type" value="Genomic_DNA"/>
</dbReference>
<evidence type="ECO:0000313" key="2">
    <source>
        <dbReference type="Proteomes" id="UP001149090"/>
    </source>
</evidence>
<comment type="caution">
    <text evidence="1">The sequence shown here is derived from an EMBL/GenBank/DDBJ whole genome shotgun (WGS) entry which is preliminary data.</text>
</comment>
<dbReference type="AlphaFoldDB" id="A0A9Q0LLV4"/>
<sequence>MPFSSNEFSFTNINLINLLKLLKMMNINKNERNEKETFKFIQKDFQKKLPGQPLTYRLIMNFTQILKKNIDFLKDYFSIETFKIKMKQL</sequence>
<accession>A0A9Q0LLV4</accession>